<protein>
    <submittedName>
        <fullName evidence="1">Uncharacterized protein</fullName>
    </submittedName>
</protein>
<organism evidence="1 2">
    <name type="scientific">Candidatus Beckwithbacteria bacterium CG1_02_47_37</name>
    <dbReference type="NCBI Taxonomy" id="1805034"/>
    <lineage>
        <taxon>Bacteria</taxon>
        <taxon>Candidatus Beckwithiibacteriota</taxon>
    </lineage>
</organism>
<evidence type="ECO:0000313" key="2">
    <source>
        <dbReference type="Proteomes" id="UP000183144"/>
    </source>
</evidence>
<dbReference type="AlphaFoldDB" id="A0A1J4RPA9"/>
<accession>A0A1J4RPA9</accession>
<dbReference type="STRING" id="1805034.AUJ59_02125"/>
<proteinExistence type="predicted"/>
<gene>
    <name evidence="1" type="ORF">AUJ59_02125</name>
</gene>
<dbReference type="EMBL" id="MNUI01000037">
    <property type="protein sequence ID" value="OIN89241.1"/>
    <property type="molecule type" value="Genomic_DNA"/>
</dbReference>
<sequence length="77" mass="8852">MKKRNIKLDKYEQGIETALGKGEFVRSPNFTATKRMFENAAKNNKNKVEDFLSLTKTLKFPSMTDSQIKRAINKGRV</sequence>
<comment type="caution">
    <text evidence="1">The sequence shown here is derived from an EMBL/GenBank/DDBJ whole genome shotgun (WGS) entry which is preliminary data.</text>
</comment>
<evidence type="ECO:0000313" key="1">
    <source>
        <dbReference type="EMBL" id="OIN89241.1"/>
    </source>
</evidence>
<reference evidence="1 2" key="1">
    <citation type="journal article" date="2016" name="Environ. Microbiol.">
        <title>Genomic resolution of a cold subsurface aquifer community provides metabolic insights for novel microbes adapted to high CO concentrations.</title>
        <authorList>
            <person name="Probst A.J."/>
            <person name="Castelle C.J."/>
            <person name="Singh A."/>
            <person name="Brown C.T."/>
            <person name="Anantharaman K."/>
            <person name="Sharon I."/>
            <person name="Hug L.A."/>
            <person name="Burstein D."/>
            <person name="Emerson J.B."/>
            <person name="Thomas B.C."/>
            <person name="Banfield J.F."/>
        </authorList>
    </citation>
    <scope>NUCLEOTIDE SEQUENCE [LARGE SCALE GENOMIC DNA]</scope>
    <source>
        <strain evidence="1">CG1_02_47_37</strain>
    </source>
</reference>
<dbReference type="Proteomes" id="UP000183144">
    <property type="component" value="Unassembled WGS sequence"/>
</dbReference>
<name>A0A1J4RPA9_9BACT</name>